<protein>
    <submittedName>
        <fullName evidence="2">PEP-CTERM sorting domain-containing protein</fullName>
    </submittedName>
</protein>
<proteinExistence type="predicted"/>
<dbReference type="AlphaFoldDB" id="A0A432MPY9"/>
<dbReference type="Pfam" id="PF07589">
    <property type="entry name" value="PEP-CTERM"/>
    <property type="match status" value="1"/>
</dbReference>
<feature type="domain" description="Ice-binding protein C-terminal" evidence="1">
    <location>
        <begin position="234"/>
        <end position="253"/>
    </location>
</feature>
<dbReference type="OrthoDB" id="292651at2"/>
<sequence>MSLRIGTQTALAIGAIAAFGLRGGPAASAAFENIYSAGHADIGVALEDNDELHLHYHFGSNAVLNGAVLGPGLDDEAYEYDPSEVTVLVSDDAKLSAPVALPFLGLSAGDPVWILPQSNNPLLPFVGIATEELTSGDWSSFSFSLTGFSGPGAFALFQTGLGTTVFWDTIDGIDGTDVLTIGSIGGHDHYNFGFSTEGVYDLTITATGTHRTLGTLSDTATFRFNVGPLASPVVPEPASLAMMGLGAVGVLGSVLVRRARGRVEEETAA</sequence>
<evidence type="ECO:0000313" key="3">
    <source>
        <dbReference type="Proteomes" id="UP000280296"/>
    </source>
</evidence>
<dbReference type="InterPro" id="IPR022435">
    <property type="entry name" value="Surface-anchored_actinobac"/>
</dbReference>
<dbReference type="NCBIfam" id="NF038134">
    <property type="entry name" value="choice_anch_M"/>
    <property type="match status" value="1"/>
</dbReference>
<gene>
    <name evidence="2" type="ORF">TsocGM_04285</name>
</gene>
<accession>A0A432MPY9</accession>
<dbReference type="InterPro" id="IPR013424">
    <property type="entry name" value="Ice-binding_C"/>
</dbReference>
<dbReference type="EMBL" id="RYZH01000005">
    <property type="protein sequence ID" value="RUL89078.1"/>
    <property type="molecule type" value="Genomic_DNA"/>
</dbReference>
<evidence type="ECO:0000313" key="2">
    <source>
        <dbReference type="EMBL" id="RUL89078.1"/>
    </source>
</evidence>
<dbReference type="RefSeq" id="WP_126724072.1">
    <property type="nucleotide sequence ID" value="NZ_RYZH01000005.1"/>
</dbReference>
<dbReference type="NCBIfam" id="TIGR02595">
    <property type="entry name" value="PEP_CTERM"/>
    <property type="match status" value="1"/>
</dbReference>
<name>A0A432MPY9_9BACT</name>
<organism evidence="2 3">
    <name type="scientific">Tautonia sociabilis</name>
    <dbReference type="NCBI Taxonomy" id="2080755"/>
    <lineage>
        <taxon>Bacteria</taxon>
        <taxon>Pseudomonadati</taxon>
        <taxon>Planctomycetota</taxon>
        <taxon>Planctomycetia</taxon>
        <taxon>Isosphaerales</taxon>
        <taxon>Isosphaeraceae</taxon>
        <taxon>Tautonia</taxon>
    </lineage>
</organism>
<dbReference type="NCBIfam" id="TIGR03769">
    <property type="entry name" value="P_ac_wall_RPT"/>
    <property type="match status" value="1"/>
</dbReference>
<comment type="caution">
    <text evidence="2">The sequence shown here is derived from an EMBL/GenBank/DDBJ whole genome shotgun (WGS) entry which is preliminary data.</text>
</comment>
<dbReference type="Proteomes" id="UP000280296">
    <property type="component" value="Unassembled WGS sequence"/>
</dbReference>
<reference evidence="2 3" key="1">
    <citation type="submission" date="2018-12" db="EMBL/GenBank/DDBJ databases">
        <authorList>
            <person name="Toschakov S.V."/>
        </authorList>
    </citation>
    <scope>NUCLEOTIDE SEQUENCE [LARGE SCALE GENOMIC DNA]</scope>
    <source>
        <strain evidence="2 3">GM2012</strain>
    </source>
</reference>
<keyword evidence="3" id="KW-1185">Reference proteome</keyword>
<evidence type="ECO:0000259" key="1">
    <source>
        <dbReference type="Pfam" id="PF07589"/>
    </source>
</evidence>
<reference evidence="2 3" key="2">
    <citation type="submission" date="2019-01" db="EMBL/GenBank/DDBJ databases">
        <title>Tautonia sociabilis, a novel thermotolerant planctomycete of Isosphaeraceae family, isolated from a 4000 m deep subterranean habitat.</title>
        <authorList>
            <person name="Kovaleva O.L."/>
            <person name="Elcheninov A.G."/>
            <person name="Van Heerden E."/>
            <person name="Toshchakov S.V."/>
            <person name="Novikov A."/>
            <person name="Bonch-Osmolovskaya E.A."/>
            <person name="Kublanov I.V."/>
        </authorList>
    </citation>
    <scope>NUCLEOTIDE SEQUENCE [LARGE SCALE GENOMIC DNA]</scope>
    <source>
        <strain evidence="2 3">GM2012</strain>
    </source>
</reference>